<evidence type="ECO:0000313" key="3">
    <source>
        <dbReference type="Proteomes" id="UP000663866"/>
    </source>
</evidence>
<gene>
    <name evidence="2" type="ORF">OVN521_LOCUS30433</name>
</gene>
<dbReference type="EMBL" id="CAJOBG010009971">
    <property type="protein sequence ID" value="CAF4277353.1"/>
    <property type="molecule type" value="Genomic_DNA"/>
</dbReference>
<organism evidence="2 3">
    <name type="scientific">Rotaria magnacalcarata</name>
    <dbReference type="NCBI Taxonomy" id="392030"/>
    <lineage>
        <taxon>Eukaryota</taxon>
        <taxon>Metazoa</taxon>
        <taxon>Spiralia</taxon>
        <taxon>Gnathifera</taxon>
        <taxon>Rotifera</taxon>
        <taxon>Eurotatoria</taxon>
        <taxon>Bdelloidea</taxon>
        <taxon>Philodinida</taxon>
        <taxon>Philodinidae</taxon>
        <taxon>Rotaria</taxon>
    </lineage>
</organism>
<name>A0A820GEZ9_9BILA</name>
<dbReference type="Proteomes" id="UP000663866">
    <property type="component" value="Unassembled WGS sequence"/>
</dbReference>
<dbReference type="AlphaFoldDB" id="A0A820GEZ9"/>
<evidence type="ECO:0000256" key="1">
    <source>
        <dbReference type="SAM" id="MobiDB-lite"/>
    </source>
</evidence>
<feature type="compositionally biased region" description="Polar residues" evidence="1">
    <location>
        <begin position="1"/>
        <end position="42"/>
    </location>
</feature>
<reference evidence="2" key="1">
    <citation type="submission" date="2021-02" db="EMBL/GenBank/DDBJ databases">
        <authorList>
            <person name="Nowell W R."/>
        </authorList>
    </citation>
    <scope>NUCLEOTIDE SEQUENCE</scope>
</reference>
<feature type="region of interest" description="Disordered" evidence="1">
    <location>
        <begin position="104"/>
        <end position="132"/>
    </location>
</feature>
<evidence type="ECO:0000313" key="2">
    <source>
        <dbReference type="EMBL" id="CAF4277353.1"/>
    </source>
</evidence>
<sequence>SSNDISSVLPSTSSIDTPQSRSDSVEPSNVASTTCSPSTHVFQSEDDHTQAEMDIDGESDDEINVRRQLSQSHEHDQISPSSSTFIANESRKILTNRNFHSDHSYSLSDTNESNDDSHLSTDDDDDDDLPTVLTDDDLRTKLIYIYNRFTLNSTNDLTIFVTFFKRHNLVDTSMKTTNGMFTYDLFSLDPSLIDELAKDLGYTPSSIINRAEQ</sequence>
<comment type="caution">
    <text evidence="2">The sequence shown here is derived from an EMBL/GenBank/DDBJ whole genome shotgun (WGS) entry which is preliminary data.</text>
</comment>
<protein>
    <submittedName>
        <fullName evidence="2">Uncharacterized protein</fullName>
    </submittedName>
</protein>
<keyword evidence="3" id="KW-1185">Reference proteome</keyword>
<feature type="non-terminal residue" evidence="2">
    <location>
        <position position="1"/>
    </location>
</feature>
<proteinExistence type="predicted"/>
<accession>A0A820GEZ9</accession>
<feature type="region of interest" description="Disordered" evidence="1">
    <location>
        <begin position="1"/>
        <end position="52"/>
    </location>
</feature>